<evidence type="ECO:0000259" key="2">
    <source>
        <dbReference type="Pfam" id="PF01471"/>
    </source>
</evidence>
<dbReference type="InterPro" id="IPR036365">
    <property type="entry name" value="PGBD-like_sf"/>
</dbReference>
<evidence type="ECO:0000313" key="5">
    <source>
        <dbReference type="Proteomes" id="UP000019491"/>
    </source>
</evidence>
<evidence type="ECO:0000313" key="4">
    <source>
        <dbReference type="EMBL" id="GAF51521.1"/>
    </source>
</evidence>
<dbReference type="SUPFAM" id="SSF47090">
    <property type="entry name" value="PGBD-like"/>
    <property type="match status" value="2"/>
</dbReference>
<proteinExistence type="predicted"/>
<feature type="non-terminal residue" evidence="4">
    <location>
        <position position="466"/>
    </location>
</feature>
<dbReference type="InterPro" id="IPR025295">
    <property type="entry name" value="eCIS_core_dom"/>
</dbReference>
<dbReference type="Pfam" id="PF13699">
    <property type="entry name" value="eCIS_core"/>
    <property type="match status" value="1"/>
</dbReference>
<reference evidence="4 5" key="1">
    <citation type="submission" date="2014-02" db="EMBL/GenBank/DDBJ databases">
        <title>Whole genome shotgun sequence of Rhodococcus wratislaviensis NBRC 100605.</title>
        <authorList>
            <person name="Hosoyama A."/>
            <person name="Tsuchikane K."/>
            <person name="Yoshida I."/>
            <person name="Ohji S."/>
            <person name="Ichikawa N."/>
            <person name="Yamazoe A."/>
            <person name="Fujita N."/>
        </authorList>
    </citation>
    <scope>NUCLEOTIDE SEQUENCE [LARGE SCALE GENOMIC DNA]</scope>
    <source>
        <strain evidence="4 5">NBRC 100605</strain>
    </source>
</reference>
<dbReference type="EMBL" id="BAWF01000128">
    <property type="protein sequence ID" value="GAF51521.1"/>
    <property type="molecule type" value="Genomic_DNA"/>
</dbReference>
<gene>
    <name evidence="4" type="ORF">RW1_128_00010</name>
</gene>
<dbReference type="InterPro" id="IPR002477">
    <property type="entry name" value="Peptidoglycan-bd-like"/>
</dbReference>
<protein>
    <recommendedName>
        <fullName evidence="6">DUF4157 domain-containing protein</fullName>
    </recommendedName>
</protein>
<dbReference type="RefSeq" id="WP_156046810.1">
    <property type="nucleotide sequence ID" value="NZ_BAWF01000128.1"/>
</dbReference>
<dbReference type="Pfam" id="PF01471">
    <property type="entry name" value="PG_binding_1"/>
    <property type="match status" value="2"/>
</dbReference>
<name>X0QL20_RHOWR</name>
<organism evidence="4 5">
    <name type="scientific">Rhodococcus wratislaviensis NBRC 100605</name>
    <dbReference type="NCBI Taxonomy" id="1219028"/>
    <lineage>
        <taxon>Bacteria</taxon>
        <taxon>Bacillati</taxon>
        <taxon>Actinomycetota</taxon>
        <taxon>Actinomycetes</taxon>
        <taxon>Mycobacteriales</taxon>
        <taxon>Nocardiaceae</taxon>
        <taxon>Rhodococcus</taxon>
    </lineage>
</organism>
<feature type="domain" description="eCIS core" evidence="3">
    <location>
        <begin position="171"/>
        <end position="248"/>
    </location>
</feature>
<dbReference type="Proteomes" id="UP000019491">
    <property type="component" value="Unassembled WGS sequence"/>
</dbReference>
<accession>X0QL20</accession>
<feature type="compositionally biased region" description="Low complexity" evidence="1">
    <location>
        <begin position="147"/>
        <end position="159"/>
    </location>
</feature>
<dbReference type="InterPro" id="IPR036366">
    <property type="entry name" value="PGBDSf"/>
</dbReference>
<sequence length="466" mass="49064">MSKVVKEAAGMVKPFASRGEVRARSASQPGASHVSNQAAQRLAALEPGNGIPCVGSLADHPNLLIARTLAPPARAGGTAAQFQTKLAISQPGDAFEQEADRVAETVMRTPCPQPQGTSAVGGSSTGQGAAGDCDRSSEKPEEGVQRSSSSGGPSTTAPPIVNDVLRSPGEPLDAATRNYMEPRFGREFGTVRVHTDTKAAESAGAIDSHAYTVGHDVVFAAGRYAPATHYGRKLLAHELTHVAQQTSAASRPAPENGPAKIATWRTERHTHSQHDGASPAPYPVLGLQRAAGNANFSQMIARNLRQSDFSARPQVPMQHRQVDGQVLQRSYEQEGTPGKRPNIDSGDSGPGVALLQRMLGAAQTGFFDPQTRKAVDRFQRQQGWDPSGVGPMTWAAVDDHAGAPGRRPNLVEGDRGPGVKLLQQMLGVAETGFFGSTTRKAVDAFQKSQGWSPSGVGPMTWAALDS</sequence>
<feature type="region of interest" description="Disordered" evidence="1">
    <location>
        <begin position="109"/>
        <end position="175"/>
    </location>
</feature>
<dbReference type="Gene3D" id="1.10.101.10">
    <property type="entry name" value="PGBD-like superfamily/PGBD"/>
    <property type="match status" value="2"/>
</dbReference>
<evidence type="ECO:0008006" key="6">
    <source>
        <dbReference type="Google" id="ProtNLM"/>
    </source>
</evidence>
<feature type="compositionally biased region" description="Basic and acidic residues" evidence="1">
    <location>
        <begin position="132"/>
        <end position="144"/>
    </location>
</feature>
<evidence type="ECO:0000256" key="1">
    <source>
        <dbReference type="SAM" id="MobiDB-lite"/>
    </source>
</evidence>
<dbReference type="OrthoDB" id="9153660at2"/>
<feature type="domain" description="Peptidoglycan binding-like" evidence="2">
    <location>
        <begin position="349"/>
        <end position="396"/>
    </location>
</feature>
<keyword evidence="5" id="KW-1185">Reference proteome</keyword>
<comment type="caution">
    <text evidence="4">The sequence shown here is derived from an EMBL/GenBank/DDBJ whole genome shotgun (WGS) entry which is preliminary data.</text>
</comment>
<feature type="region of interest" description="Disordered" evidence="1">
    <location>
        <begin position="330"/>
        <end position="349"/>
    </location>
</feature>
<dbReference type="AlphaFoldDB" id="X0QL20"/>
<feature type="domain" description="Peptidoglycan binding-like" evidence="2">
    <location>
        <begin position="416"/>
        <end position="464"/>
    </location>
</feature>
<evidence type="ECO:0000259" key="3">
    <source>
        <dbReference type="Pfam" id="PF13699"/>
    </source>
</evidence>